<dbReference type="AlphaFoldDB" id="A0A9D1X5Q3"/>
<proteinExistence type="inferred from homology"/>
<dbReference type="PANTHER" id="PTHR30183:SF3">
    <property type="entry name" value="MOLYBDENUM TRANSPORT SYSTEM PERMEASE PROTEIN MODB"/>
    <property type="match status" value="1"/>
</dbReference>
<dbReference type="InterPro" id="IPR011867">
    <property type="entry name" value="ModB_ABC"/>
</dbReference>
<evidence type="ECO:0000256" key="7">
    <source>
        <dbReference type="ARBA" id="ARBA00022989"/>
    </source>
</evidence>
<evidence type="ECO:0000256" key="6">
    <source>
        <dbReference type="ARBA" id="ARBA00022692"/>
    </source>
</evidence>
<evidence type="ECO:0000256" key="4">
    <source>
        <dbReference type="ARBA" id="ARBA00022475"/>
    </source>
</evidence>
<evidence type="ECO:0000313" key="13">
    <source>
        <dbReference type="EMBL" id="HIX72961.1"/>
    </source>
</evidence>
<evidence type="ECO:0000313" key="14">
    <source>
        <dbReference type="Proteomes" id="UP000886805"/>
    </source>
</evidence>
<organism evidence="13 14">
    <name type="scientific">Candidatus Anaerobutyricum stercoripullorum</name>
    <dbReference type="NCBI Taxonomy" id="2838456"/>
    <lineage>
        <taxon>Bacteria</taxon>
        <taxon>Bacillati</taxon>
        <taxon>Bacillota</taxon>
        <taxon>Clostridia</taxon>
        <taxon>Lachnospirales</taxon>
        <taxon>Lachnospiraceae</taxon>
        <taxon>Anaerobutyricum</taxon>
    </lineage>
</organism>
<keyword evidence="6 9" id="KW-0812">Transmembrane</keyword>
<keyword evidence="7 9" id="KW-1133">Transmembrane helix</keyword>
<name>A0A9D1X5Q3_9FIRM</name>
<comment type="caution">
    <text evidence="13">The sequence shown here is derived from an EMBL/GenBank/DDBJ whole genome shotgun (WGS) entry which is preliminary data.</text>
</comment>
<dbReference type="Gene3D" id="1.10.3720.10">
    <property type="entry name" value="MetI-like"/>
    <property type="match status" value="1"/>
</dbReference>
<dbReference type="PANTHER" id="PTHR30183">
    <property type="entry name" value="MOLYBDENUM TRANSPORT SYSTEM PERMEASE PROTEIN MODB"/>
    <property type="match status" value="1"/>
</dbReference>
<feature type="transmembrane region" description="Helical" evidence="9">
    <location>
        <begin position="12"/>
        <end position="34"/>
    </location>
</feature>
<keyword evidence="5 10" id="KW-0500">Molybdenum</keyword>
<evidence type="ECO:0000259" key="12">
    <source>
        <dbReference type="PROSITE" id="PS50928"/>
    </source>
</evidence>
<keyword evidence="8 9" id="KW-0472">Membrane</keyword>
<comment type="similarity">
    <text evidence="2 10">Belongs to the binding-protein-dependent transport system permease family. CysTW subfamily.</text>
</comment>
<evidence type="ECO:0000256" key="8">
    <source>
        <dbReference type="ARBA" id="ARBA00023136"/>
    </source>
</evidence>
<evidence type="ECO:0000256" key="9">
    <source>
        <dbReference type="RuleBase" id="RU363032"/>
    </source>
</evidence>
<accession>A0A9D1X5Q3</accession>
<protein>
    <recommendedName>
        <fullName evidence="10">Molybdenum transport system permease</fullName>
    </recommendedName>
</protein>
<dbReference type="CDD" id="cd06261">
    <property type="entry name" value="TM_PBP2"/>
    <property type="match status" value="1"/>
</dbReference>
<feature type="transmembrane region" description="Helical" evidence="9">
    <location>
        <begin position="46"/>
        <end position="66"/>
    </location>
</feature>
<dbReference type="InterPro" id="IPR035906">
    <property type="entry name" value="MetI-like_sf"/>
</dbReference>
<evidence type="ECO:0000256" key="5">
    <source>
        <dbReference type="ARBA" id="ARBA00022505"/>
    </source>
</evidence>
<dbReference type="Pfam" id="PF00528">
    <property type="entry name" value="BPD_transp_1"/>
    <property type="match status" value="1"/>
</dbReference>
<dbReference type="PROSITE" id="PS50928">
    <property type="entry name" value="ABC_TM1"/>
    <property type="match status" value="1"/>
</dbReference>
<comment type="function">
    <text evidence="10">Part of the binding-protein-dependent transport system for molybdenum; probably responsible for the translocation of the substrate across the membrane.</text>
</comment>
<keyword evidence="3 9" id="KW-0813">Transport</keyword>
<comment type="caution">
    <text evidence="10">Lacks conserved residue(s) required for the propagation of feature annotation.</text>
</comment>
<feature type="region of interest" description="Disordered" evidence="11">
    <location>
        <begin position="219"/>
        <end position="241"/>
    </location>
</feature>
<evidence type="ECO:0000256" key="10">
    <source>
        <dbReference type="RuleBase" id="RU365097"/>
    </source>
</evidence>
<evidence type="ECO:0000256" key="1">
    <source>
        <dbReference type="ARBA" id="ARBA00004651"/>
    </source>
</evidence>
<dbReference type="NCBIfam" id="TIGR02141">
    <property type="entry name" value="modB_ABC"/>
    <property type="match status" value="1"/>
</dbReference>
<sequence length="241" mass="26093">MDWSPVLISLKTATASIIITFFLGAAMAELVFCIKNKKLKMILDGLFTLPLVLPPTVAGFFLLYIFGIRRPVGKFLVDYFSVKIAFSWEATVLAAVLISFPLMYRAARGAFEQVNPDLLSAGRTLGMSEWNIFWKIQFPVARPGVVSGAVLAFARGLGEFGATAMIAGNISGKTRTLPLAVYAAVASGDTREASGYVAVLVGISFLVVIMMNYFSMKTPGSDRAGRRGRRGKRAAGFTENK</sequence>
<dbReference type="GO" id="GO:0005886">
    <property type="term" value="C:plasma membrane"/>
    <property type="evidence" value="ECO:0007669"/>
    <property type="project" value="UniProtKB-SubCell"/>
</dbReference>
<comment type="subcellular location">
    <subcellularLocation>
        <location evidence="1 9">Cell membrane</location>
        <topology evidence="1 9">Multi-pass membrane protein</topology>
    </subcellularLocation>
</comment>
<keyword evidence="4 10" id="KW-1003">Cell membrane</keyword>
<dbReference type="Proteomes" id="UP000886805">
    <property type="component" value="Unassembled WGS sequence"/>
</dbReference>
<gene>
    <name evidence="13" type="primary">modB</name>
    <name evidence="13" type="ORF">H9849_08065</name>
</gene>
<reference evidence="13" key="1">
    <citation type="journal article" date="2021" name="PeerJ">
        <title>Extensive microbial diversity within the chicken gut microbiome revealed by metagenomics and culture.</title>
        <authorList>
            <person name="Gilroy R."/>
            <person name="Ravi A."/>
            <person name="Getino M."/>
            <person name="Pursley I."/>
            <person name="Horton D.L."/>
            <person name="Alikhan N.F."/>
            <person name="Baker D."/>
            <person name="Gharbi K."/>
            <person name="Hall N."/>
            <person name="Watson M."/>
            <person name="Adriaenssens E.M."/>
            <person name="Foster-Nyarko E."/>
            <person name="Jarju S."/>
            <person name="Secka A."/>
            <person name="Antonio M."/>
            <person name="Oren A."/>
            <person name="Chaudhuri R.R."/>
            <person name="La Ragione R."/>
            <person name="Hildebrand F."/>
            <person name="Pallen M.J."/>
        </authorList>
    </citation>
    <scope>NUCLEOTIDE SEQUENCE</scope>
    <source>
        <strain evidence="13">ChiSxjej3B15-1167</strain>
    </source>
</reference>
<dbReference type="SUPFAM" id="SSF161098">
    <property type="entry name" value="MetI-like"/>
    <property type="match status" value="1"/>
</dbReference>
<dbReference type="GO" id="GO:0015098">
    <property type="term" value="F:molybdate ion transmembrane transporter activity"/>
    <property type="evidence" value="ECO:0007669"/>
    <property type="project" value="UniProtKB-UniRule"/>
</dbReference>
<feature type="transmembrane region" description="Helical" evidence="9">
    <location>
        <begin position="86"/>
        <end position="104"/>
    </location>
</feature>
<dbReference type="InterPro" id="IPR000515">
    <property type="entry name" value="MetI-like"/>
</dbReference>
<evidence type="ECO:0000256" key="3">
    <source>
        <dbReference type="ARBA" id="ARBA00022448"/>
    </source>
</evidence>
<feature type="domain" description="ABC transmembrane type-1" evidence="12">
    <location>
        <begin position="6"/>
        <end position="215"/>
    </location>
</feature>
<evidence type="ECO:0000256" key="2">
    <source>
        <dbReference type="ARBA" id="ARBA00007069"/>
    </source>
</evidence>
<reference evidence="13" key="2">
    <citation type="submission" date="2021-04" db="EMBL/GenBank/DDBJ databases">
        <authorList>
            <person name="Gilroy R."/>
        </authorList>
    </citation>
    <scope>NUCLEOTIDE SEQUENCE</scope>
    <source>
        <strain evidence="13">ChiSxjej3B15-1167</strain>
    </source>
</reference>
<evidence type="ECO:0000256" key="11">
    <source>
        <dbReference type="SAM" id="MobiDB-lite"/>
    </source>
</evidence>
<dbReference type="EMBL" id="DXEQ01000238">
    <property type="protein sequence ID" value="HIX72961.1"/>
    <property type="molecule type" value="Genomic_DNA"/>
</dbReference>
<feature type="transmembrane region" description="Helical" evidence="9">
    <location>
        <begin position="196"/>
        <end position="214"/>
    </location>
</feature>